<reference evidence="2" key="1">
    <citation type="journal article" date="2024" name="Proc. Natl. Acad. Sci. U.S.A.">
        <title>Extraordinary preservation of gene collinearity over three hundred million years revealed in homosporous lycophytes.</title>
        <authorList>
            <person name="Li C."/>
            <person name="Wickell D."/>
            <person name="Kuo L.Y."/>
            <person name="Chen X."/>
            <person name="Nie B."/>
            <person name="Liao X."/>
            <person name="Peng D."/>
            <person name="Ji J."/>
            <person name="Jenkins J."/>
            <person name="Williams M."/>
            <person name="Shu S."/>
            <person name="Plott C."/>
            <person name="Barry K."/>
            <person name="Rajasekar S."/>
            <person name="Grimwood J."/>
            <person name="Han X."/>
            <person name="Sun S."/>
            <person name="Hou Z."/>
            <person name="He W."/>
            <person name="Dai G."/>
            <person name="Sun C."/>
            <person name="Schmutz J."/>
            <person name="Leebens-Mack J.H."/>
            <person name="Li F.W."/>
            <person name="Wang L."/>
        </authorList>
    </citation>
    <scope>NUCLEOTIDE SEQUENCE [LARGE SCALE GENOMIC DNA]</scope>
    <source>
        <strain evidence="2">cv. PW_Plant_1</strain>
    </source>
</reference>
<name>A0ACC2BUP7_DIPCM</name>
<dbReference type="Proteomes" id="UP001162992">
    <property type="component" value="Chromosome 13"/>
</dbReference>
<organism evidence="1 2">
    <name type="scientific">Diphasiastrum complanatum</name>
    <name type="common">Issler's clubmoss</name>
    <name type="synonym">Lycopodium complanatum</name>
    <dbReference type="NCBI Taxonomy" id="34168"/>
    <lineage>
        <taxon>Eukaryota</taxon>
        <taxon>Viridiplantae</taxon>
        <taxon>Streptophyta</taxon>
        <taxon>Embryophyta</taxon>
        <taxon>Tracheophyta</taxon>
        <taxon>Lycopodiopsida</taxon>
        <taxon>Lycopodiales</taxon>
        <taxon>Lycopodiaceae</taxon>
        <taxon>Lycopodioideae</taxon>
        <taxon>Diphasiastrum</taxon>
    </lineage>
</organism>
<evidence type="ECO:0000313" key="1">
    <source>
        <dbReference type="EMBL" id="KAJ7533502.1"/>
    </source>
</evidence>
<comment type="caution">
    <text evidence="1">The sequence shown here is derived from an EMBL/GenBank/DDBJ whole genome shotgun (WGS) entry which is preliminary data.</text>
</comment>
<gene>
    <name evidence="1" type="ORF">O6H91_13G052200</name>
</gene>
<proteinExistence type="predicted"/>
<evidence type="ECO:0000313" key="2">
    <source>
        <dbReference type="Proteomes" id="UP001162992"/>
    </source>
</evidence>
<accession>A0ACC2BUP7</accession>
<protein>
    <submittedName>
        <fullName evidence="1">Uncharacterized protein</fullName>
    </submittedName>
</protein>
<dbReference type="EMBL" id="CM055104">
    <property type="protein sequence ID" value="KAJ7533502.1"/>
    <property type="molecule type" value="Genomic_DNA"/>
</dbReference>
<keyword evidence="2" id="KW-1185">Reference proteome</keyword>
<sequence>MASSLPFWTSPSSSSSSSMAFRSALFRCVYTFLLIALTFFGSSECTSLQSVPDLEKAMYHIVDGVPCVRLLSLYGEIGCANPGSKTVIAPIKRVTSLSFKLTRPTAVLLPYMLLLKFLQRSFEEPSFAEYVAGILVEFVLERNNGTKGSPDGEFPQREFAPYQDKSYAWNPLGSGVLHQRYNFPVFLLTQNDTQALQEAAATNENQNIRYPLNVAEFDVVMQTTKSATHTSESCLNERSCLPLGGYSVWSSLPPLNVSSTSSNKPVIIVIASMDSASLFRDQTHGADSPLSGMIAMLAAVDALSMTAGIDTLQKQLVFLVCTGEAWGYLGSRRFLLELAAGNPSVAGLDPSLVSQIIEIGSVGRAMDDGVATFYAHTQGSQLVKFQVSTGTQEILEALKTASTTKDIIKSRVETASRHNPGVPPSSLMSFLQQNASIAGVVLEEFDTHFKNELYHSHLDDFENINISAITAAGSILARTLYQLGTGTVNASSEVLQSITVNSSLVQELVGCLLTFKPGMMCDLVKDLITPTQPYANHYVGVLLGRPSSSPMLENVDDTSRFIWNFLADRTDLQKISRKRSDVGNKSTIEKCSQTCRTPNTVCVGSTVDHQGTCKYSTVRYVPAYSPRLQYKSSGWRLLPLQTGIYMDDVDPVWTESFWKTTGARVYLQESSSYDEVILIGGSGITICSIVAIISARAVFRKRIKRA</sequence>